<feature type="compositionally biased region" description="Polar residues" evidence="1">
    <location>
        <begin position="219"/>
        <end position="228"/>
    </location>
</feature>
<dbReference type="Proteomes" id="UP000467840">
    <property type="component" value="Chromosome 3"/>
</dbReference>
<keyword evidence="5" id="KW-1185">Reference proteome</keyword>
<feature type="transmembrane region" description="Helical" evidence="2">
    <location>
        <begin position="258"/>
        <end position="284"/>
    </location>
</feature>
<dbReference type="GO" id="GO:0005634">
    <property type="term" value="C:nucleus"/>
    <property type="evidence" value="ECO:0007669"/>
    <property type="project" value="UniProtKB-ARBA"/>
</dbReference>
<dbReference type="InterPro" id="IPR013170">
    <property type="entry name" value="mRNA_splic_Cwf21_dom"/>
</dbReference>
<feature type="region of interest" description="Disordered" evidence="1">
    <location>
        <begin position="145"/>
        <end position="167"/>
    </location>
</feature>
<evidence type="ECO:0000256" key="2">
    <source>
        <dbReference type="SAM" id="Phobius"/>
    </source>
</evidence>
<dbReference type="InterPro" id="IPR047491">
    <property type="entry name" value="RRC1-like_cwf21"/>
</dbReference>
<feature type="region of interest" description="Disordered" evidence="1">
    <location>
        <begin position="27"/>
        <end position="47"/>
    </location>
</feature>
<organism evidence="4 5">
    <name type="scientific">Hevea brasiliensis</name>
    <name type="common">Para rubber tree</name>
    <name type="synonym">Siphonia brasiliensis</name>
    <dbReference type="NCBI Taxonomy" id="3981"/>
    <lineage>
        <taxon>Eukaryota</taxon>
        <taxon>Viridiplantae</taxon>
        <taxon>Streptophyta</taxon>
        <taxon>Embryophyta</taxon>
        <taxon>Tracheophyta</taxon>
        <taxon>Spermatophyta</taxon>
        <taxon>Magnoliopsida</taxon>
        <taxon>eudicotyledons</taxon>
        <taxon>Gunneridae</taxon>
        <taxon>Pentapetalae</taxon>
        <taxon>rosids</taxon>
        <taxon>fabids</taxon>
        <taxon>Malpighiales</taxon>
        <taxon>Euphorbiaceae</taxon>
        <taxon>Crotonoideae</taxon>
        <taxon>Micrandreae</taxon>
        <taxon>Hevea</taxon>
    </lineage>
</organism>
<reference evidence="4 5" key="1">
    <citation type="journal article" date="2020" name="Mol. Plant">
        <title>The Chromosome-Based Rubber Tree Genome Provides New Insights into Spurge Genome Evolution and Rubber Biosynthesis.</title>
        <authorList>
            <person name="Liu J."/>
            <person name="Shi C."/>
            <person name="Shi C.C."/>
            <person name="Li W."/>
            <person name="Zhang Q.J."/>
            <person name="Zhang Y."/>
            <person name="Li K."/>
            <person name="Lu H.F."/>
            <person name="Shi C."/>
            <person name="Zhu S.T."/>
            <person name="Xiao Z.Y."/>
            <person name="Nan H."/>
            <person name="Yue Y."/>
            <person name="Zhu X.G."/>
            <person name="Wu Y."/>
            <person name="Hong X.N."/>
            <person name="Fan G.Y."/>
            <person name="Tong Y."/>
            <person name="Zhang D."/>
            <person name="Mao C.L."/>
            <person name="Liu Y.L."/>
            <person name="Hao S.J."/>
            <person name="Liu W.Q."/>
            <person name="Lv M.Q."/>
            <person name="Zhang H.B."/>
            <person name="Liu Y."/>
            <person name="Hu-Tang G.R."/>
            <person name="Wang J.P."/>
            <person name="Wang J.H."/>
            <person name="Sun Y.H."/>
            <person name="Ni S.B."/>
            <person name="Chen W.B."/>
            <person name="Zhang X.C."/>
            <person name="Jiao Y.N."/>
            <person name="Eichler E.E."/>
            <person name="Li G.H."/>
            <person name="Liu X."/>
            <person name="Gao L.Z."/>
        </authorList>
    </citation>
    <scope>NUCLEOTIDE SEQUENCE [LARGE SCALE GENOMIC DNA]</scope>
    <source>
        <strain evidence="5">cv. GT1</strain>
        <tissue evidence="4">Leaf</tissue>
    </source>
</reference>
<accession>A0A6A6KH99</accession>
<evidence type="ECO:0000313" key="4">
    <source>
        <dbReference type="EMBL" id="KAF2287288.1"/>
    </source>
</evidence>
<dbReference type="EMBL" id="JAAGAX010000017">
    <property type="protein sequence ID" value="KAF2287288.1"/>
    <property type="molecule type" value="Genomic_DNA"/>
</dbReference>
<feature type="compositionally biased region" description="Polar residues" evidence="1">
    <location>
        <begin position="145"/>
        <end position="157"/>
    </location>
</feature>
<name>A0A6A6KH99_HEVBR</name>
<dbReference type="AlphaFoldDB" id="A0A6A6KH99"/>
<keyword evidence="2" id="KW-0472">Membrane</keyword>
<dbReference type="CDD" id="cd21371">
    <property type="entry name" value="cwf21_RRC1-like"/>
    <property type="match status" value="1"/>
</dbReference>
<keyword evidence="2" id="KW-1133">Transmembrane helix</keyword>
<dbReference type="Pfam" id="PF08312">
    <property type="entry name" value="cwf21"/>
    <property type="match status" value="1"/>
</dbReference>
<comment type="caution">
    <text evidence="4">The sequence shown here is derived from an EMBL/GenBank/DDBJ whole genome shotgun (WGS) entry which is preliminary data.</text>
</comment>
<dbReference type="PANTHER" id="PTHR34379">
    <property type="entry name" value="OS07G0553800 PROTEIN"/>
    <property type="match status" value="1"/>
</dbReference>
<dbReference type="SMART" id="SM01115">
    <property type="entry name" value="cwf21"/>
    <property type="match status" value="1"/>
</dbReference>
<gene>
    <name evidence="4" type="ORF">GH714_039546</name>
</gene>
<feature type="domain" description="CWF21" evidence="3">
    <location>
        <begin position="91"/>
        <end position="140"/>
    </location>
</feature>
<feature type="compositionally biased region" description="Low complexity" evidence="1">
    <location>
        <begin position="27"/>
        <end position="37"/>
    </location>
</feature>
<evidence type="ECO:0000259" key="3">
    <source>
        <dbReference type="SMART" id="SM01115"/>
    </source>
</evidence>
<evidence type="ECO:0000256" key="1">
    <source>
        <dbReference type="SAM" id="MobiDB-lite"/>
    </source>
</evidence>
<evidence type="ECO:0000313" key="5">
    <source>
        <dbReference type="Proteomes" id="UP000467840"/>
    </source>
</evidence>
<dbReference type="Gene3D" id="6.10.140.420">
    <property type="match status" value="1"/>
</dbReference>
<feature type="compositionally biased region" description="Polar residues" evidence="1">
    <location>
        <begin position="195"/>
        <end position="207"/>
    </location>
</feature>
<dbReference type="PANTHER" id="PTHR34379:SF3">
    <property type="entry name" value="PROTEIN, PUTATIVE-RELATED"/>
    <property type="match status" value="1"/>
</dbReference>
<sequence>MMVARLLSLEEAEKQRCYELDDDLKFSQSHSSSSKFSSGRRETNVESEPVGLSGWNLYGRMGHLLKAEGKADDETEFATDASVPMQPDSGMNEEQRQKLRRLEVALIEYRESLEERGMKSVEEIERKVAIHRKWLQSEYGLLVSSQDVPGNSNQASEDSPHKTNHSSEQNIILENGKLLNSPKQLSFRRKIDSSRICSCSQPGSPNPRTHKAHPAFHRLTSSSATNPPEKSRVSAKKKPRNLNGTSDKKFDPVIGMSIVMITLIIMLLWGRLCAILCTSAWLYFVPRLAAKVKPTPNGTVKNGLVSGNQI</sequence>
<dbReference type="InterPro" id="IPR040411">
    <property type="entry name" value="At5g23160-like"/>
</dbReference>
<protein>
    <recommendedName>
        <fullName evidence="3">CWF21 domain-containing protein</fullName>
    </recommendedName>
</protein>
<keyword evidence="2" id="KW-0812">Transmembrane</keyword>
<proteinExistence type="predicted"/>
<feature type="region of interest" description="Disordered" evidence="1">
    <location>
        <begin position="195"/>
        <end position="246"/>
    </location>
</feature>